<accession>T1HIQ2</accession>
<dbReference type="InterPro" id="IPR016161">
    <property type="entry name" value="Ald_DH/histidinol_DH"/>
</dbReference>
<protein>
    <submittedName>
        <fullName evidence="1">Uncharacterized protein</fullName>
    </submittedName>
</protein>
<keyword evidence="2" id="KW-1185">Reference proteome</keyword>
<name>T1HIQ2_RHOPR</name>
<dbReference type="InParanoid" id="T1HIQ2"/>
<dbReference type="EnsemblMetazoa" id="RPRC003925-RA">
    <property type="protein sequence ID" value="RPRC003925-PA"/>
    <property type="gene ID" value="RPRC003925"/>
</dbReference>
<sequence length="424" mass="48584">MFGYKSVCEMFLTMDCEDSPTLNRKGKEWLDSYKTSNNFGGHVSTKINAIIDISLWKEILNEIKSSLKDECDFLTEILNETLYNLRDSKEIASKLYNDFNYYFQTAEDHEIYANKDEVVDLDIDVRDIYILGRLLAPVLISGCTIRIHPINDSIVPYLVAFGDILVDCGYLTVTNDDHFLTTGPSLNSLGSPLLSPSTIEAFNGFSSFHCCPMLLFEESDLDSALDCLIESSFRFNGMLYWSVTHAYIQESIFDVIVSKLLDYSQRSQHLEFINCGQHNQLNMIHNSTPTFFTGWDPRELELEYDLNMSVCLLPFRTTDEVIDNIWVNSHGLITPSVPFESCFETKLPFNGYPLLEYLTRVKDLSSELFLDTHILESDDWKKENKHLFRCSVAEAVDFAIEGYKVLSKLDDLAMHNLFSLLLSE</sequence>
<reference evidence="1" key="1">
    <citation type="submission" date="2015-05" db="UniProtKB">
        <authorList>
            <consortium name="EnsemblMetazoa"/>
        </authorList>
    </citation>
    <scope>IDENTIFICATION</scope>
</reference>
<evidence type="ECO:0000313" key="2">
    <source>
        <dbReference type="Proteomes" id="UP000015103"/>
    </source>
</evidence>
<dbReference type="Proteomes" id="UP000015103">
    <property type="component" value="Unassembled WGS sequence"/>
</dbReference>
<evidence type="ECO:0000313" key="1">
    <source>
        <dbReference type="EnsemblMetazoa" id="RPRC003925-PA"/>
    </source>
</evidence>
<dbReference type="OMA" id="HYENCIS"/>
<dbReference type="GO" id="GO:0016491">
    <property type="term" value="F:oxidoreductase activity"/>
    <property type="evidence" value="ECO:0007669"/>
    <property type="project" value="InterPro"/>
</dbReference>
<organism evidence="1 2">
    <name type="scientific">Rhodnius prolixus</name>
    <name type="common">Triatomid bug</name>
    <dbReference type="NCBI Taxonomy" id="13249"/>
    <lineage>
        <taxon>Eukaryota</taxon>
        <taxon>Metazoa</taxon>
        <taxon>Ecdysozoa</taxon>
        <taxon>Arthropoda</taxon>
        <taxon>Hexapoda</taxon>
        <taxon>Insecta</taxon>
        <taxon>Pterygota</taxon>
        <taxon>Neoptera</taxon>
        <taxon>Paraneoptera</taxon>
        <taxon>Hemiptera</taxon>
        <taxon>Heteroptera</taxon>
        <taxon>Panheteroptera</taxon>
        <taxon>Cimicomorpha</taxon>
        <taxon>Reduviidae</taxon>
        <taxon>Triatominae</taxon>
        <taxon>Rhodnius</taxon>
    </lineage>
</organism>
<dbReference type="VEuPathDB" id="VectorBase:RPRC003925"/>
<dbReference type="HOGENOM" id="CLU_647811_0_0_1"/>
<dbReference type="EMBL" id="ACPB03009645">
    <property type="status" value="NOT_ANNOTATED_CDS"/>
    <property type="molecule type" value="Genomic_DNA"/>
</dbReference>
<dbReference type="AlphaFoldDB" id="T1HIQ2"/>
<proteinExistence type="predicted"/>
<dbReference type="SUPFAM" id="SSF53720">
    <property type="entry name" value="ALDH-like"/>
    <property type="match status" value="1"/>
</dbReference>